<comment type="caution">
    <text evidence="9">The sequence shown here is derived from an EMBL/GenBank/DDBJ whole genome shotgun (WGS) entry which is preliminary data.</text>
</comment>
<evidence type="ECO:0000256" key="2">
    <source>
        <dbReference type="ARBA" id="ARBA00012105"/>
    </source>
</evidence>
<dbReference type="GO" id="GO:0044528">
    <property type="term" value="P:regulation of mitochondrial mRNA stability"/>
    <property type="evidence" value="ECO:0007669"/>
    <property type="project" value="TreeGrafter"/>
</dbReference>
<keyword evidence="7" id="KW-0067">ATP-binding</keyword>
<dbReference type="EMBL" id="CAUJNA010000985">
    <property type="protein sequence ID" value="CAJ1383105.1"/>
    <property type="molecule type" value="Genomic_DNA"/>
</dbReference>
<keyword evidence="4" id="KW-0288">FMN</keyword>
<sequence>MWLARASFRACSETARRKPSKKELTILIQQAASGKEVLNIVRTHRLDAIHAVTSLWRLSKLEETSSAEVEEMIALVSKHLDRPEMSARGLSNTLVALAYMNVLPDSARSLAESALRRLAETAEANSQDVANAAWAAAHLKCHGRLLQMLPAAWRRVGGFTMQGLSNLVWAYATVPPSGTPAEEAQARRQLEGLFAACARAAVPQLGGAKVQEMSNMAWAYAKVSIEAPELLEAIALAAEPRLADASTQNLCNLAWAFASLGCKDRLLSRVAEEAERHLPDFKLQELSNLAWASAMLRVKSRIFQLVSQELVNRLETQDSSCNISSTVRNTMGVVWAVTFAGEEPQLAARVRPKLLQLGRQLDARSSGRRRDPPAQLADAANAPVVVLEVEDRLVLQKPPGWQVDQDKLQTKASQGEALRLSSFMQMRPYPIFSDMEACCGFLHRLDVPCSGLIAVAKTYEAYHDLLLQINSGQMVRDYVVLCHGWVPPETSRITAPLFWAEQTRLPTEVRHYGKPATTKVKMETLEGRQLQVPGPLPEDLSSVLAQLIPRNSESELALEQWQSAMPDWDQCQASWSLPKVAKQAAKRGPGPEFKAGGTLETFFGMSPQDAAGIYYGWAQVADGSSPRFCAKTIEPWILHDFAEDFYDCELRLMICGFVRPEAKFADFKDLIVAIREDGDFCREALEEPSLLSLKTDPFFS</sequence>
<evidence type="ECO:0000256" key="4">
    <source>
        <dbReference type="ARBA" id="ARBA00022643"/>
    </source>
</evidence>
<dbReference type="InterPro" id="IPR023465">
    <property type="entry name" value="Riboflavin_kinase_dom_sf"/>
</dbReference>
<keyword evidence="5" id="KW-0808">Transferase</keyword>
<dbReference type="GO" id="GO:0009231">
    <property type="term" value="P:riboflavin biosynthetic process"/>
    <property type="evidence" value="ECO:0007669"/>
    <property type="project" value="InterPro"/>
</dbReference>
<dbReference type="InterPro" id="IPR006145">
    <property type="entry name" value="PsdUridine_synth_RsuA/RluA"/>
</dbReference>
<dbReference type="GO" id="GO:0035770">
    <property type="term" value="C:ribonucleoprotein granule"/>
    <property type="evidence" value="ECO:0007669"/>
    <property type="project" value="TreeGrafter"/>
</dbReference>
<dbReference type="Proteomes" id="UP001178507">
    <property type="component" value="Unassembled WGS sequence"/>
</dbReference>
<evidence type="ECO:0000313" key="10">
    <source>
        <dbReference type="Proteomes" id="UP001178507"/>
    </source>
</evidence>
<keyword evidence="3" id="KW-0285">Flavoprotein</keyword>
<name>A0AA36I8T6_9DINO</name>
<evidence type="ECO:0000256" key="1">
    <source>
        <dbReference type="ARBA" id="ARBA00005201"/>
    </source>
</evidence>
<dbReference type="PANTHER" id="PTHR21228:SF40">
    <property type="entry name" value="LD45607P"/>
    <property type="match status" value="1"/>
</dbReference>
<proteinExistence type="predicted"/>
<dbReference type="Gene3D" id="2.40.30.30">
    <property type="entry name" value="Riboflavin kinase-like"/>
    <property type="match status" value="1"/>
</dbReference>
<dbReference type="AlphaFoldDB" id="A0AA36I8T6"/>
<dbReference type="PANTHER" id="PTHR21228">
    <property type="entry name" value="FAST LEU-RICH DOMAIN-CONTAINING"/>
    <property type="match status" value="1"/>
</dbReference>
<feature type="domain" description="Riboflavin kinase" evidence="8">
    <location>
        <begin position="588"/>
        <end position="686"/>
    </location>
</feature>
<evidence type="ECO:0000313" key="9">
    <source>
        <dbReference type="EMBL" id="CAJ1383105.1"/>
    </source>
</evidence>
<evidence type="ECO:0000259" key="8">
    <source>
        <dbReference type="SMART" id="SM00904"/>
    </source>
</evidence>
<dbReference type="GO" id="GO:0003723">
    <property type="term" value="F:RNA binding"/>
    <property type="evidence" value="ECO:0007669"/>
    <property type="project" value="InterPro"/>
</dbReference>
<keyword evidence="10" id="KW-1185">Reference proteome</keyword>
<evidence type="ECO:0000256" key="3">
    <source>
        <dbReference type="ARBA" id="ARBA00022630"/>
    </source>
</evidence>
<dbReference type="Pfam" id="PF01687">
    <property type="entry name" value="Flavokinase"/>
    <property type="match status" value="1"/>
</dbReference>
<dbReference type="InterPro" id="IPR015865">
    <property type="entry name" value="Riboflavin_kinase_bac/euk"/>
</dbReference>
<comment type="pathway">
    <text evidence="1">Cofactor biosynthesis; FMN biosynthesis; FMN from riboflavin (ATP route): step 1/1.</text>
</comment>
<dbReference type="GO" id="GO:0008531">
    <property type="term" value="F:riboflavin kinase activity"/>
    <property type="evidence" value="ECO:0007669"/>
    <property type="project" value="UniProtKB-EC"/>
</dbReference>
<dbReference type="GO" id="GO:0001522">
    <property type="term" value="P:pseudouridine synthesis"/>
    <property type="evidence" value="ECO:0007669"/>
    <property type="project" value="InterPro"/>
</dbReference>
<dbReference type="GO" id="GO:0009982">
    <property type="term" value="F:pseudouridine synthase activity"/>
    <property type="evidence" value="ECO:0007669"/>
    <property type="project" value="InterPro"/>
</dbReference>
<evidence type="ECO:0000256" key="7">
    <source>
        <dbReference type="ARBA" id="ARBA00022840"/>
    </source>
</evidence>
<evidence type="ECO:0000256" key="6">
    <source>
        <dbReference type="ARBA" id="ARBA00022741"/>
    </source>
</evidence>
<organism evidence="9 10">
    <name type="scientific">Effrenium voratum</name>
    <dbReference type="NCBI Taxonomy" id="2562239"/>
    <lineage>
        <taxon>Eukaryota</taxon>
        <taxon>Sar</taxon>
        <taxon>Alveolata</taxon>
        <taxon>Dinophyceae</taxon>
        <taxon>Suessiales</taxon>
        <taxon>Symbiodiniaceae</taxon>
        <taxon>Effrenium</taxon>
    </lineage>
</organism>
<keyword evidence="6" id="KW-0547">Nucleotide-binding</keyword>
<dbReference type="SUPFAM" id="SSF55120">
    <property type="entry name" value="Pseudouridine synthase"/>
    <property type="match status" value="1"/>
</dbReference>
<protein>
    <recommendedName>
        <fullName evidence="2">riboflavin kinase</fullName>
        <ecNumber evidence="2">2.7.1.26</ecNumber>
    </recommendedName>
</protein>
<gene>
    <name evidence="9" type="ORF">EVOR1521_LOCUS10314</name>
</gene>
<dbReference type="SMART" id="SM00904">
    <property type="entry name" value="Flavokinase"/>
    <property type="match status" value="1"/>
</dbReference>
<dbReference type="GO" id="GO:0005524">
    <property type="term" value="F:ATP binding"/>
    <property type="evidence" value="ECO:0007669"/>
    <property type="project" value="UniProtKB-KW"/>
</dbReference>
<dbReference type="GO" id="GO:0005759">
    <property type="term" value="C:mitochondrial matrix"/>
    <property type="evidence" value="ECO:0007669"/>
    <property type="project" value="TreeGrafter"/>
</dbReference>
<reference evidence="9" key="1">
    <citation type="submission" date="2023-08" db="EMBL/GenBank/DDBJ databases">
        <authorList>
            <person name="Chen Y."/>
            <person name="Shah S."/>
            <person name="Dougan E. K."/>
            <person name="Thang M."/>
            <person name="Chan C."/>
        </authorList>
    </citation>
    <scope>NUCLEOTIDE SEQUENCE</scope>
</reference>
<dbReference type="SUPFAM" id="SSF82114">
    <property type="entry name" value="Riboflavin kinase-like"/>
    <property type="match status" value="1"/>
</dbReference>
<dbReference type="EC" id="2.7.1.26" evidence="2"/>
<evidence type="ECO:0000256" key="5">
    <source>
        <dbReference type="ARBA" id="ARBA00022679"/>
    </source>
</evidence>
<dbReference type="GO" id="GO:0000963">
    <property type="term" value="P:mitochondrial RNA processing"/>
    <property type="evidence" value="ECO:0007669"/>
    <property type="project" value="TreeGrafter"/>
</dbReference>
<dbReference type="InterPro" id="IPR020103">
    <property type="entry name" value="PsdUridine_synth_cat_dom_sf"/>
</dbReference>
<dbReference type="Pfam" id="PF00849">
    <property type="entry name" value="PseudoU_synth_2"/>
    <property type="match status" value="1"/>
</dbReference>
<dbReference type="Gene3D" id="3.30.2350.10">
    <property type="entry name" value="Pseudouridine synthase"/>
    <property type="match status" value="1"/>
</dbReference>
<accession>A0AA36I8T6</accession>
<dbReference type="InterPro" id="IPR050870">
    <property type="entry name" value="FAST_kinase"/>
</dbReference>